<evidence type="ECO:0000313" key="1">
    <source>
        <dbReference type="EMBL" id="KAJ9096372.1"/>
    </source>
</evidence>
<dbReference type="Proteomes" id="UP001227268">
    <property type="component" value="Unassembled WGS sequence"/>
</dbReference>
<dbReference type="EMBL" id="JASBWT010000019">
    <property type="protein sequence ID" value="KAJ9096372.1"/>
    <property type="molecule type" value="Genomic_DNA"/>
</dbReference>
<name>A0ACC2VBN6_9TREE</name>
<accession>A0ACC2VBN6</accession>
<evidence type="ECO:0000313" key="2">
    <source>
        <dbReference type="Proteomes" id="UP001227268"/>
    </source>
</evidence>
<sequence length="555" mass="61360">MSLERLPIEVWTKILNLSGDDLPHYESSPAPLPTRLVEEHVADLEEMNLPPHELERRRMLEEDEIMNVPFYEVQDLVIIKASSNSLNVIEAQIGMVGALKNLDLHSNRLTGLPDSVINLRELAQLDLSDNLVASFPACLILSPSLQTVDLSRNSISSVSWDNPVRPNREVLQSRKDVSFFDSFPSTPTKSDYRDDDTDEVMPSLRTLSLASNQITNVGLSQTWPRNVEVIDLSGNKLQGILDLTAMAKLPRLKRLILSDNGLTGALVQPREDTAIWPSLETINFKANEIRTEDSLVDSLRLDRPYTTSGMQSSGTVQIVNSGGEPDPVFYSQKTASRCDRPVFPIFLQERLHSNSRSASASISLPGSANGQPTGPLIDCWDERQQSIVITRHTPTGFLDEAGGFDLQRVLDAVPATASLKTIELSGILKLKTLMIPDTDGRFANVITLSITDTSLTTDDAILERISTAMPHLETLNLSGSRMEHLNGVDSMIANGLKRLLTKGCRITQISSLVNVATELRQGTWKGSLRLEEVDIRDNSVEKLEPILGSLPLRQF</sequence>
<organism evidence="1 2">
    <name type="scientific">Naganishia friedmannii</name>
    <dbReference type="NCBI Taxonomy" id="89922"/>
    <lineage>
        <taxon>Eukaryota</taxon>
        <taxon>Fungi</taxon>
        <taxon>Dikarya</taxon>
        <taxon>Basidiomycota</taxon>
        <taxon>Agaricomycotina</taxon>
        <taxon>Tremellomycetes</taxon>
        <taxon>Filobasidiales</taxon>
        <taxon>Filobasidiaceae</taxon>
        <taxon>Naganishia</taxon>
    </lineage>
</organism>
<comment type="caution">
    <text evidence="1">The sequence shown here is derived from an EMBL/GenBank/DDBJ whole genome shotgun (WGS) entry which is preliminary data.</text>
</comment>
<protein>
    <submittedName>
        <fullName evidence="1">Uncharacterized protein</fullName>
    </submittedName>
</protein>
<keyword evidence="2" id="KW-1185">Reference proteome</keyword>
<gene>
    <name evidence="1" type="ORF">QFC21_005193</name>
</gene>
<proteinExistence type="predicted"/>
<reference evidence="1" key="1">
    <citation type="submission" date="2023-04" db="EMBL/GenBank/DDBJ databases">
        <title>Draft Genome sequencing of Naganishia species isolated from polar environments using Oxford Nanopore Technology.</title>
        <authorList>
            <person name="Leo P."/>
            <person name="Venkateswaran K."/>
        </authorList>
    </citation>
    <scope>NUCLEOTIDE SEQUENCE</scope>
    <source>
        <strain evidence="1">MNA-CCFEE 5423</strain>
    </source>
</reference>